<sequence length="454" mass="47047">MAWWWLLIAWPLVGLLAAAVFHVVVTRVPPDHCHELTLVQRAHLPGGHPLGLRRRPASRPPAGRPSGVSLVRRRSATTGAGLPSGLTRGPVRRVSLQAPLGSRRRRRTSRRTPLIRVPGAEAHACRAPRRTAGHAPAAARGAVSAAVLASTPSHRPSRSVRPPRAGSAPTAPTGRIRAWTRGGPARPGPRGRAPQRLLALTALSAIALAPVLARSGSTLGYSDPLRAELAAHPDQVSATFDALNRGAAMSGLPPIEIRDWPLPEGDQAPEEDGDRSPGGVTDRGPATSTTDSRRTDPRPTDSAPATSTGDAPTDGPTVPPVPVPGDRPPASDSPSDGDTRTTVPTPTGPADPTAPRPTPTPSPTDPEPTPTPTPTEPEPTPTPTDPEPTPTPTDPVPTPTPTDPEPTPTPTPTPTDPEPTPTDPADPTEPTPTPTPTDAEPTPGPTDDEAAPQP</sequence>
<evidence type="ECO:0000313" key="5">
    <source>
        <dbReference type="Proteomes" id="UP000648663"/>
    </source>
</evidence>
<reference evidence="5" key="2">
    <citation type="journal article" date="2019" name="Int. J. Syst. Evol. Microbiol.">
        <title>The Global Catalogue of Microorganisms (GCM) 10K type strain sequencing project: providing services to taxonomists for standard genome sequencing and annotation.</title>
        <authorList>
            <consortium name="The Broad Institute Genomics Platform"/>
            <consortium name="The Broad Institute Genome Sequencing Center for Infectious Disease"/>
            <person name="Wu L."/>
            <person name="Ma J."/>
        </authorList>
    </citation>
    <scope>NUCLEOTIDE SEQUENCE [LARGE SCALE GENOMIC DNA]</scope>
    <source>
        <strain evidence="5">CGMCC 4.5581</strain>
    </source>
</reference>
<feature type="region of interest" description="Disordered" evidence="1">
    <location>
        <begin position="254"/>
        <end position="454"/>
    </location>
</feature>
<evidence type="ECO:0000256" key="1">
    <source>
        <dbReference type="SAM" id="MobiDB-lite"/>
    </source>
</evidence>
<feature type="compositionally biased region" description="Low complexity" evidence="1">
    <location>
        <begin position="133"/>
        <end position="164"/>
    </location>
</feature>
<reference evidence="2" key="4">
    <citation type="submission" date="2024-05" db="EMBL/GenBank/DDBJ databases">
        <authorList>
            <person name="Sun Q."/>
            <person name="Zhou Y."/>
        </authorList>
    </citation>
    <scope>NUCLEOTIDE SEQUENCE</scope>
    <source>
        <strain evidence="2">CGMCC 4.5581</strain>
    </source>
</reference>
<reference evidence="2" key="1">
    <citation type="journal article" date="2014" name="Int. J. Syst. Evol. Microbiol.">
        <title>Complete genome of a new Firmicutes species belonging to the dominant human colonic microbiota ('Ruminococcus bicirculans') reveals two chromosomes and a selective capacity to utilize plant glucans.</title>
        <authorList>
            <consortium name="NISC Comparative Sequencing Program"/>
            <person name="Wegmann U."/>
            <person name="Louis P."/>
            <person name="Goesmann A."/>
            <person name="Henrissat B."/>
            <person name="Duncan S.H."/>
            <person name="Flint H.J."/>
        </authorList>
    </citation>
    <scope>NUCLEOTIDE SEQUENCE</scope>
    <source>
        <strain evidence="2">CGMCC 4.5581</strain>
    </source>
</reference>
<accession>A0A846LFB9</accession>
<gene>
    <name evidence="3" type="ORF">FB380_000822</name>
    <name evidence="2" type="ORF">GCM10011589_19210</name>
</gene>
<feature type="compositionally biased region" description="Low complexity" evidence="1">
    <location>
        <begin position="181"/>
        <end position="192"/>
    </location>
</feature>
<dbReference type="EMBL" id="BMMI01000003">
    <property type="protein sequence ID" value="GGL63133.1"/>
    <property type="molecule type" value="Genomic_DNA"/>
</dbReference>
<dbReference type="PRINTS" id="PR01217">
    <property type="entry name" value="PRICHEXTENSN"/>
</dbReference>
<dbReference type="AlphaFoldDB" id="A0A846LFB9"/>
<comment type="caution">
    <text evidence="3">The sequence shown here is derived from an EMBL/GenBank/DDBJ whole genome shotgun (WGS) entry which is preliminary data.</text>
</comment>
<dbReference type="EMBL" id="JAAMPA010000001">
    <property type="protein sequence ID" value="NIH66376.1"/>
    <property type="molecule type" value="Genomic_DNA"/>
</dbReference>
<dbReference type="Proteomes" id="UP000648663">
    <property type="component" value="Unassembled WGS sequence"/>
</dbReference>
<evidence type="ECO:0000313" key="4">
    <source>
        <dbReference type="Proteomes" id="UP000552836"/>
    </source>
</evidence>
<reference evidence="3 4" key="3">
    <citation type="submission" date="2020-02" db="EMBL/GenBank/DDBJ databases">
        <title>Sequencing the genomes of 1000 actinobacteria strains.</title>
        <authorList>
            <person name="Klenk H.-P."/>
        </authorList>
    </citation>
    <scope>NUCLEOTIDE SEQUENCE [LARGE SCALE GENOMIC DNA]</scope>
    <source>
        <strain evidence="3 4">DSM 45201</strain>
    </source>
</reference>
<name>A0A846LFB9_9ACTN</name>
<protein>
    <submittedName>
        <fullName evidence="3">Uncharacterized protein</fullName>
    </submittedName>
</protein>
<keyword evidence="5" id="KW-1185">Reference proteome</keyword>
<evidence type="ECO:0000313" key="3">
    <source>
        <dbReference type="EMBL" id="NIH66376.1"/>
    </source>
</evidence>
<feature type="compositionally biased region" description="Pro residues" evidence="1">
    <location>
        <begin position="317"/>
        <end position="327"/>
    </location>
</feature>
<evidence type="ECO:0000313" key="2">
    <source>
        <dbReference type="EMBL" id="GGL63133.1"/>
    </source>
</evidence>
<feature type="compositionally biased region" description="Pro residues" evidence="1">
    <location>
        <begin position="346"/>
        <end position="435"/>
    </location>
</feature>
<proteinExistence type="predicted"/>
<feature type="region of interest" description="Disordered" evidence="1">
    <location>
        <begin position="45"/>
        <end position="192"/>
    </location>
</feature>
<organism evidence="3 4">
    <name type="scientific">Modestobacter marinus</name>
    <dbReference type="NCBI Taxonomy" id="477641"/>
    <lineage>
        <taxon>Bacteria</taxon>
        <taxon>Bacillati</taxon>
        <taxon>Actinomycetota</taxon>
        <taxon>Actinomycetes</taxon>
        <taxon>Geodermatophilales</taxon>
        <taxon>Geodermatophilaceae</taxon>
        <taxon>Modestobacter</taxon>
    </lineage>
</organism>
<dbReference type="Proteomes" id="UP000552836">
    <property type="component" value="Unassembled WGS sequence"/>
</dbReference>